<accession>A0ABW8L1J6</accession>
<dbReference type="Proteomes" id="UP001620262">
    <property type="component" value="Unassembled WGS sequence"/>
</dbReference>
<proteinExistence type="predicted"/>
<name>A0ABW8L1J6_9GAMM</name>
<gene>
    <name evidence="1" type="ORF">ACI2JU_18845</name>
</gene>
<comment type="caution">
    <text evidence="1">The sequence shown here is derived from an EMBL/GenBank/DDBJ whole genome shotgun (WGS) entry which is preliminary data.</text>
</comment>
<dbReference type="RefSeq" id="WP_404676192.1">
    <property type="nucleotide sequence ID" value="NZ_JBJDOT010000033.1"/>
</dbReference>
<evidence type="ECO:0000313" key="2">
    <source>
        <dbReference type="Proteomes" id="UP001620262"/>
    </source>
</evidence>
<protein>
    <submittedName>
        <fullName evidence="1">Uncharacterized protein</fullName>
    </submittedName>
</protein>
<evidence type="ECO:0000313" key="1">
    <source>
        <dbReference type="EMBL" id="MFK3865907.1"/>
    </source>
</evidence>
<organism evidence="1 2">
    <name type="scientific">Pseudoalteromonas rhizosphaerae</name>
    <dbReference type="NCBI Taxonomy" id="2518973"/>
    <lineage>
        <taxon>Bacteria</taxon>
        <taxon>Pseudomonadati</taxon>
        <taxon>Pseudomonadota</taxon>
        <taxon>Gammaproteobacteria</taxon>
        <taxon>Alteromonadales</taxon>
        <taxon>Pseudoalteromonadaceae</taxon>
        <taxon>Pseudoalteromonas</taxon>
    </lineage>
</organism>
<keyword evidence="2" id="KW-1185">Reference proteome</keyword>
<dbReference type="EMBL" id="JBJDOT010000033">
    <property type="protein sequence ID" value="MFK3865907.1"/>
    <property type="molecule type" value="Genomic_DNA"/>
</dbReference>
<reference evidence="1 2" key="1">
    <citation type="submission" date="2024-11" db="EMBL/GenBank/DDBJ databases">
        <title>The Natural Products Discovery Center: Release of the First 8490 Sequenced Strains for Exploring Actinobacteria Biosynthetic Diversity.</title>
        <authorList>
            <person name="Kalkreuter E."/>
            <person name="Kautsar S.A."/>
            <person name="Yang D."/>
            <person name="Bader C.D."/>
            <person name="Teijaro C.N."/>
            <person name="Fluegel L."/>
            <person name="Davis C.M."/>
            <person name="Simpson J.R."/>
            <person name="Lauterbach L."/>
            <person name="Steele A.D."/>
            <person name="Gui C."/>
            <person name="Meng S."/>
            <person name="Li G."/>
            <person name="Viehrig K."/>
            <person name="Ye F."/>
            <person name="Su P."/>
            <person name="Kiefer A.F."/>
            <person name="Nichols A."/>
            <person name="Cepeda A.J."/>
            <person name="Yan W."/>
            <person name="Fan B."/>
            <person name="Jiang Y."/>
            <person name="Adhikari A."/>
            <person name="Zheng C.-J."/>
            <person name="Schuster L."/>
            <person name="Cowan T.M."/>
            <person name="Smanski M.J."/>
            <person name="Chevrette M.G."/>
            <person name="De Carvalho L.P.S."/>
            <person name="Shen B."/>
        </authorList>
    </citation>
    <scope>NUCLEOTIDE SEQUENCE [LARGE SCALE GENOMIC DNA]</scope>
    <source>
        <strain evidence="1 2">NPDC078403</strain>
    </source>
</reference>
<sequence length="113" mass="12841">MFKQKFTDIHGITHQEAVFLVNLINISEQLSKQLQFDHSGEVSVESYEHGNVEFSAVYWTSAKAKEDGCEPLIFMYKKDVYTLEQCTIAVDNAKNMTPEQLTNAAEAHLKTLI</sequence>